<reference evidence="1 2" key="1">
    <citation type="journal article" date="2019" name="Sci. Rep.">
        <title>Orb-weaving spider Araneus ventricosus genome elucidates the spidroin gene catalogue.</title>
        <authorList>
            <person name="Kono N."/>
            <person name="Nakamura H."/>
            <person name="Ohtoshi R."/>
            <person name="Moran D.A.P."/>
            <person name="Shinohara A."/>
            <person name="Yoshida Y."/>
            <person name="Fujiwara M."/>
            <person name="Mori M."/>
            <person name="Tomita M."/>
            <person name="Arakawa K."/>
        </authorList>
    </citation>
    <scope>NUCLEOTIDE SEQUENCE [LARGE SCALE GENOMIC DNA]</scope>
</reference>
<protein>
    <submittedName>
        <fullName evidence="1">Uncharacterized protein</fullName>
    </submittedName>
</protein>
<keyword evidence="2" id="KW-1185">Reference proteome</keyword>
<organism evidence="1 2">
    <name type="scientific">Araneus ventricosus</name>
    <name type="common">Orbweaver spider</name>
    <name type="synonym">Epeira ventricosa</name>
    <dbReference type="NCBI Taxonomy" id="182803"/>
    <lineage>
        <taxon>Eukaryota</taxon>
        <taxon>Metazoa</taxon>
        <taxon>Ecdysozoa</taxon>
        <taxon>Arthropoda</taxon>
        <taxon>Chelicerata</taxon>
        <taxon>Arachnida</taxon>
        <taxon>Araneae</taxon>
        <taxon>Araneomorphae</taxon>
        <taxon>Entelegynae</taxon>
        <taxon>Araneoidea</taxon>
        <taxon>Araneidae</taxon>
        <taxon>Araneus</taxon>
    </lineage>
</organism>
<dbReference type="EMBL" id="BGPR01291616">
    <property type="protein sequence ID" value="GBN47205.1"/>
    <property type="molecule type" value="Genomic_DNA"/>
</dbReference>
<dbReference type="Proteomes" id="UP000499080">
    <property type="component" value="Unassembled WGS sequence"/>
</dbReference>
<gene>
    <name evidence="1" type="ORF">AVEN_161405_1</name>
</gene>
<accession>A0A4Y2P5K7</accession>
<evidence type="ECO:0000313" key="1">
    <source>
        <dbReference type="EMBL" id="GBN47205.1"/>
    </source>
</evidence>
<sequence>HNLLNRGQMALMALELASPSSNFCATSVGGRLTKDVRYNMHQTYKHGGSSLESGFEPRIRCYRRRYFTIITP</sequence>
<dbReference type="AlphaFoldDB" id="A0A4Y2P5K7"/>
<proteinExistence type="predicted"/>
<feature type="non-terminal residue" evidence="1">
    <location>
        <position position="1"/>
    </location>
</feature>
<evidence type="ECO:0000313" key="2">
    <source>
        <dbReference type="Proteomes" id="UP000499080"/>
    </source>
</evidence>
<name>A0A4Y2P5K7_ARAVE</name>
<comment type="caution">
    <text evidence="1">The sequence shown here is derived from an EMBL/GenBank/DDBJ whole genome shotgun (WGS) entry which is preliminary data.</text>
</comment>